<dbReference type="AlphaFoldDB" id="A0A448YH58"/>
<dbReference type="InterPro" id="IPR059066">
    <property type="entry name" value="Ig_Tag1-like_5th"/>
</dbReference>
<dbReference type="EMBL" id="CAACVR010000002">
    <property type="protein sequence ID" value="VEU20228.1"/>
    <property type="molecule type" value="Genomic_DNA"/>
</dbReference>
<proteinExistence type="predicted"/>
<name>A0A448YH58_BRENA</name>
<evidence type="ECO:0000259" key="1">
    <source>
        <dbReference type="Pfam" id="PF22787"/>
    </source>
</evidence>
<evidence type="ECO:0000259" key="2">
    <source>
        <dbReference type="Pfam" id="PF26153"/>
    </source>
</evidence>
<dbReference type="InterPro" id="IPR046368">
    <property type="entry name" value="Tag1"/>
</dbReference>
<keyword evidence="4" id="KW-1185">Reference proteome</keyword>
<accession>A0A448YH58</accession>
<dbReference type="PANTHER" id="PTHR35895:SF3">
    <property type="entry name" value="PRE-RRNA PROCESSING PROTEIN"/>
    <property type="match status" value="1"/>
</dbReference>
<feature type="domain" description="Tag1 middle barrel-like" evidence="1">
    <location>
        <begin position="106"/>
        <end position="221"/>
    </location>
</feature>
<reference evidence="3 4" key="1">
    <citation type="submission" date="2018-12" db="EMBL/GenBank/DDBJ databases">
        <authorList>
            <person name="Tiukova I."/>
            <person name="Dainat J."/>
        </authorList>
    </citation>
    <scope>NUCLEOTIDE SEQUENCE [LARGE SCALE GENOMIC DNA]</scope>
</reference>
<dbReference type="Proteomes" id="UP000290900">
    <property type="component" value="Unassembled WGS sequence"/>
</dbReference>
<dbReference type="GO" id="GO:0000329">
    <property type="term" value="C:fungal-type vacuole membrane"/>
    <property type="evidence" value="ECO:0007669"/>
    <property type="project" value="InterPro"/>
</dbReference>
<dbReference type="Pfam" id="PF22787">
    <property type="entry name" value="Tag1_M"/>
    <property type="match status" value="1"/>
</dbReference>
<organism evidence="3 4">
    <name type="scientific">Brettanomyces naardenensis</name>
    <name type="common">Yeast</name>
    <dbReference type="NCBI Taxonomy" id="13370"/>
    <lineage>
        <taxon>Eukaryota</taxon>
        <taxon>Fungi</taxon>
        <taxon>Dikarya</taxon>
        <taxon>Ascomycota</taxon>
        <taxon>Saccharomycotina</taxon>
        <taxon>Pichiomycetes</taxon>
        <taxon>Pichiales</taxon>
        <taxon>Pichiaceae</taxon>
        <taxon>Brettanomyces</taxon>
    </lineage>
</organism>
<dbReference type="OrthoDB" id="5596576at2759"/>
<evidence type="ECO:0000313" key="3">
    <source>
        <dbReference type="EMBL" id="VEU20228.1"/>
    </source>
</evidence>
<sequence>MGVENMKRMMVLEVPYEQSKLDFNLGESHTNGINFDDVSIRLDSDSMTGFINSVLEERDLPKGLKIGLNTKTEVVSFLPSAELNLVYEVGSFNFTSLLTRFEDGLVIHGLEIEGSEDGSEFNGSAVLRIPPIKELPFMTVGEIPSIGWDVKLPGCDEEPLVVLTAVNEEMKNVSLYSGSESSVVFRIPSLPDGLVEHCDNEKVSPVNTILSKYLNGTSFPVFVAGSHRQRSNVPDWMTTFVANLNVMALVGSKQLQLNLESPVDGIQMTDLSVGVSDKGQLVVNSNVSVDVDMINPGLNITRIKGELGVVDGETICRLDMREWCEASLSDSTFELNLDHGRIPIEQPKTVGRIISSLLSGKKVNLTVWSDLDAEVQSPFMSSIFEGIRLSSGLELSVAESNGSVIVPIPTLNKMLLIDSTTNRLSLRIDFSLTNPTNITFLSTIQWIGFQVSYMDAAIAEVGIQEFELAASGEASNASIILSLESDPIQGKVRLEEMMGKYLSGISPLVTIQGKGVPESLEISEVLEEISLEVKIPQFSSVGVEGEDSHGSIFILESTMHVMSSEVELTVYNPVENEEIAIDIIQGKASHEDTTLGYISHEEKLVIPPGIYKTPRIPVVMNRSGISGDILRKALNGNLKVETHALLGVTLGDFHMTVLYHGSDVDTRIRL</sequence>
<dbReference type="Pfam" id="PF26153">
    <property type="entry name" value="LEA-2L_5"/>
    <property type="match status" value="1"/>
</dbReference>
<dbReference type="PANTHER" id="PTHR35895">
    <property type="entry name" value="CHROMOSOME 16, WHOLE GENOME SHOTGUN SEQUENCE"/>
    <property type="match status" value="1"/>
</dbReference>
<evidence type="ECO:0000313" key="4">
    <source>
        <dbReference type="Proteomes" id="UP000290900"/>
    </source>
</evidence>
<protein>
    <submittedName>
        <fullName evidence="3">DEKNAAC100976</fullName>
    </submittedName>
</protein>
<dbReference type="InterPro" id="IPR055010">
    <property type="entry name" value="Tag1_M"/>
</dbReference>
<dbReference type="InParanoid" id="A0A448YH58"/>
<gene>
    <name evidence="3" type="ORF">BRENAR_LOCUS963</name>
</gene>
<feature type="domain" description="Tag1-like fifth Ig-like" evidence="2">
    <location>
        <begin position="547"/>
        <end position="657"/>
    </location>
</feature>